<evidence type="ECO:0000313" key="2">
    <source>
        <dbReference type="EMBL" id="RJX42595.1"/>
    </source>
</evidence>
<feature type="compositionally biased region" description="Basic and acidic residues" evidence="1">
    <location>
        <begin position="53"/>
        <end position="63"/>
    </location>
</feature>
<comment type="caution">
    <text evidence="2">The sequence shown here is derived from an EMBL/GenBank/DDBJ whole genome shotgun (WGS) entry which is preliminary data.</text>
</comment>
<dbReference type="InterPro" id="IPR055811">
    <property type="entry name" value="DUF7387"/>
</dbReference>
<dbReference type="EMBL" id="QKNY01000014">
    <property type="protein sequence ID" value="RJX42595.1"/>
    <property type="molecule type" value="Genomic_DNA"/>
</dbReference>
<dbReference type="Proteomes" id="UP000276588">
    <property type="component" value="Unassembled WGS sequence"/>
</dbReference>
<gene>
    <name evidence="2" type="ORF">DM826_09240</name>
</gene>
<accession>A0A3A6PMA4</accession>
<dbReference type="AlphaFoldDB" id="A0A3A6PMA4"/>
<proteinExistence type="predicted"/>
<sequence>MSPTHISLERSEDGGVWLVRDEDTGVATEGETRQHALEMLDEAVAAYNGAGREPTDKELREVGIDPEQNTSGSLEDSEIFE</sequence>
<reference evidence="2 3" key="1">
    <citation type="submission" date="2018-06" db="EMBL/GenBank/DDBJ databases">
        <title>Halonotius sp. F13-13 a new haloarchaeeon isolated from a solar saltern from Isla Cristina, Huelva, Spain.</title>
        <authorList>
            <person name="Duran-Viseras A."/>
            <person name="Sanchez-Porro C."/>
            <person name="Ventosa A."/>
        </authorList>
    </citation>
    <scope>NUCLEOTIDE SEQUENCE [LARGE SCALE GENOMIC DNA]</scope>
    <source>
        <strain evidence="2 3">F13-13</strain>
    </source>
</reference>
<dbReference type="Gene3D" id="3.30.160.250">
    <property type="match status" value="1"/>
</dbReference>
<name>A0A3A6PMA4_9EURY</name>
<keyword evidence="3" id="KW-1185">Reference proteome</keyword>
<dbReference type="Pfam" id="PF24113">
    <property type="entry name" value="DUF7387"/>
    <property type="match status" value="1"/>
</dbReference>
<dbReference type="InterPro" id="IPR035069">
    <property type="entry name" value="TTHA1013/TTHA0281-like"/>
</dbReference>
<protein>
    <submittedName>
        <fullName evidence="2">Type II toxin-antitoxin system HicB family antitoxin</fullName>
    </submittedName>
</protein>
<evidence type="ECO:0000313" key="3">
    <source>
        <dbReference type="Proteomes" id="UP000276588"/>
    </source>
</evidence>
<organism evidence="2 3">
    <name type="scientific">Halonotius aquaticus</name>
    <dbReference type="NCBI Taxonomy" id="2216978"/>
    <lineage>
        <taxon>Archaea</taxon>
        <taxon>Methanobacteriati</taxon>
        <taxon>Methanobacteriota</taxon>
        <taxon>Stenosarchaea group</taxon>
        <taxon>Halobacteria</taxon>
        <taxon>Halobacteriales</taxon>
        <taxon>Haloferacaceae</taxon>
        <taxon>Halonotius</taxon>
    </lineage>
</organism>
<dbReference type="SUPFAM" id="SSF143100">
    <property type="entry name" value="TTHA1013/TTHA0281-like"/>
    <property type="match status" value="1"/>
</dbReference>
<feature type="region of interest" description="Disordered" evidence="1">
    <location>
        <begin position="48"/>
        <end position="81"/>
    </location>
</feature>
<evidence type="ECO:0000256" key="1">
    <source>
        <dbReference type="SAM" id="MobiDB-lite"/>
    </source>
</evidence>